<feature type="transmembrane region" description="Helical" evidence="1">
    <location>
        <begin position="131"/>
        <end position="153"/>
    </location>
</feature>
<feature type="transmembrane region" description="Helical" evidence="1">
    <location>
        <begin position="74"/>
        <end position="94"/>
    </location>
</feature>
<dbReference type="Pfam" id="PF07734">
    <property type="entry name" value="FBA_1"/>
    <property type="match status" value="1"/>
</dbReference>
<comment type="caution">
    <text evidence="3">The sequence shown here is derived from an EMBL/GenBank/DDBJ whole genome shotgun (WGS) entry which is preliminary data.</text>
</comment>
<sequence length="411" mass="46173">MALLVPCPFSPLLLPPPPEPPLLVFLLDLPVECSPHVLSVPPHPPDLSLFLCRFFDSAVIILSVRLVNLLVSVLFVLVVFCDSFIAVCGFNSGFYPARFNSVKFDFGLLIYWAQVSQICAYSLVLDIKSDIVGIVNLCLLHLLPFFSSNYVALAHSFSAVCRVLYVCGLNVEVLGCSLSRYHDLTAFVAECLALLGISKLVCKSDRHELSRLLSESWSSDVHWILLAIRSLILSFQDSHTKYRKAPKQPLLLMLKEFRVCPVTVEIDLSVAAPSIEFKDPFDLKGSPSSSQLNIVEVIHCKGERFGRLNFPPVLQPMMLSLFREEQISGLHMNYFPLKMDLWVTTNFGTEAAALSWSKSLTVDLHVLEERYPMFTTFLLDENKKVVVCPGQVGWDTKKVVYIIGEDDEYHI</sequence>
<keyword evidence="1" id="KW-1133">Transmembrane helix</keyword>
<accession>A0A8S9SSU3</accession>
<feature type="domain" description="F-box associated beta-propeller type 1" evidence="2">
    <location>
        <begin position="303"/>
        <end position="409"/>
    </location>
</feature>
<gene>
    <name evidence="3" type="ORF">F2Q69_00037228</name>
</gene>
<keyword evidence="1" id="KW-0812">Transmembrane</keyword>
<feature type="transmembrane region" description="Helical" evidence="1">
    <location>
        <begin position="106"/>
        <end position="124"/>
    </location>
</feature>
<evidence type="ECO:0000256" key="1">
    <source>
        <dbReference type="SAM" id="Phobius"/>
    </source>
</evidence>
<name>A0A8S9SSU3_BRACR</name>
<dbReference type="AlphaFoldDB" id="A0A8S9SSU3"/>
<dbReference type="InterPro" id="IPR006527">
    <property type="entry name" value="F-box-assoc_dom_typ1"/>
</dbReference>
<evidence type="ECO:0000259" key="2">
    <source>
        <dbReference type="Pfam" id="PF07734"/>
    </source>
</evidence>
<protein>
    <recommendedName>
        <fullName evidence="2">F-box associated beta-propeller type 1 domain-containing protein</fullName>
    </recommendedName>
</protein>
<dbReference type="Proteomes" id="UP000712600">
    <property type="component" value="Unassembled WGS sequence"/>
</dbReference>
<keyword evidence="1" id="KW-0472">Membrane</keyword>
<evidence type="ECO:0000313" key="3">
    <source>
        <dbReference type="EMBL" id="KAF3603070.1"/>
    </source>
</evidence>
<proteinExistence type="predicted"/>
<organism evidence="3 4">
    <name type="scientific">Brassica cretica</name>
    <name type="common">Mustard</name>
    <dbReference type="NCBI Taxonomy" id="69181"/>
    <lineage>
        <taxon>Eukaryota</taxon>
        <taxon>Viridiplantae</taxon>
        <taxon>Streptophyta</taxon>
        <taxon>Embryophyta</taxon>
        <taxon>Tracheophyta</taxon>
        <taxon>Spermatophyta</taxon>
        <taxon>Magnoliopsida</taxon>
        <taxon>eudicotyledons</taxon>
        <taxon>Gunneridae</taxon>
        <taxon>Pentapetalae</taxon>
        <taxon>rosids</taxon>
        <taxon>malvids</taxon>
        <taxon>Brassicales</taxon>
        <taxon>Brassicaceae</taxon>
        <taxon>Brassiceae</taxon>
        <taxon>Brassica</taxon>
    </lineage>
</organism>
<evidence type="ECO:0000313" key="4">
    <source>
        <dbReference type="Proteomes" id="UP000712600"/>
    </source>
</evidence>
<reference evidence="3" key="1">
    <citation type="submission" date="2019-12" db="EMBL/GenBank/DDBJ databases">
        <title>Genome sequencing and annotation of Brassica cretica.</title>
        <authorList>
            <person name="Studholme D.J."/>
            <person name="Sarris P."/>
        </authorList>
    </citation>
    <scope>NUCLEOTIDE SEQUENCE</scope>
    <source>
        <strain evidence="3">PFS-109/04</strain>
        <tissue evidence="3">Leaf</tissue>
    </source>
</reference>
<dbReference type="EMBL" id="QGKX02000004">
    <property type="protein sequence ID" value="KAF3603070.1"/>
    <property type="molecule type" value="Genomic_DNA"/>
</dbReference>